<evidence type="ECO:0000256" key="4">
    <source>
        <dbReference type="SAM" id="Phobius"/>
    </source>
</evidence>
<evidence type="ECO:0000313" key="7">
    <source>
        <dbReference type="Proteomes" id="UP000186857"/>
    </source>
</evidence>
<dbReference type="InterPro" id="IPR003594">
    <property type="entry name" value="HATPase_dom"/>
</dbReference>
<feature type="transmembrane region" description="Helical" evidence="4">
    <location>
        <begin position="112"/>
        <end position="131"/>
    </location>
</feature>
<feature type="domain" description="Histidine kinase/HSP90-like ATPase" evidence="5">
    <location>
        <begin position="295"/>
        <end position="400"/>
    </location>
</feature>
<feature type="transmembrane region" description="Helical" evidence="4">
    <location>
        <begin position="20"/>
        <end position="39"/>
    </location>
</feature>
<feature type="transmembrane region" description="Helical" evidence="4">
    <location>
        <begin position="46"/>
        <end position="68"/>
    </location>
</feature>
<dbReference type="InterPro" id="IPR050482">
    <property type="entry name" value="Sensor_HK_TwoCompSys"/>
</dbReference>
<gene>
    <name evidence="6" type="ORF">BKH29_00030</name>
</gene>
<dbReference type="AlphaFoldDB" id="A0A1Q8VDV3"/>
<dbReference type="PANTHER" id="PTHR24421:SF58">
    <property type="entry name" value="SIGNAL TRANSDUCTION HISTIDINE-PROTEIN KINASE_PHOSPHATASE UHPB"/>
    <property type="match status" value="1"/>
</dbReference>
<organism evidence="6 7">
    <name type="scientific">Actinomyces oris</name>
    <dbReference type="NCBI Taxonomy" id="544580"/>
    <lineage>
        <taxon>Bacteria</taxon>
        <taxon>Bacillati</taxon>
        <taxon>Actinomycetota</taxon>
        <taxon>Actinomycetes</taxon>
        <taxon>Actinomycetales</taxon>
        <taxon>Actinomycetaceae</taxon>
        <taxon>Actinomyces</taxon>
    </lineage>
</organism>
<dbReference type="Gene3D" id="3.30.565.10">
    <property type="entry name" value="Histidine kinase-like ATPase, C-terminal domain"/>
    <property type="match status" value="1"/>
</dbReference>
<sequence>MSAVAANLMQPTRYATWRPTWRLHLAHAFLATMVTLVSLTARWPLFASMLLFEIVGGLTLALCSRFPWPGALLGSAVAWTGTVMMTDASISPGIIPWLCTAILVARGFPRMPAYSLVVFSLVLMIADARWGGASESWIDMLMWQGFIGGAAITLAELVRSPRHQAERSLYTYRESMERQRLLVVTELHDTVVRDLTHAVMTAEQARLAHPEDTALALELDAMTVAVRAAVEQMRHALRAMSDIRGGERLDIEATSAPRPLEAVIADAATILRQRGAHLEVEGLKLLGSPVIPPGVRLQLLRVLGELVSNMSKYTAPRGRARLVIESDGHSLEAMASNDVGLPGQVGGVWAGASSKGAPTSGAFSSGLGLEGARRRVEALGGGLSVSHSEGRWTVVFSIPFQAAP</sequence>
<evidence type="ECO:0000256" key="1">
    <source>
        <dbReference type="ARBA" id="ARBA00022679"/>
    </source>
</evidence>
<reference evidence="6 7" key="1">
    <citation type="submission" date="2016-12" db="EMBL/GenBank/DDBJ databases">
        <title>Genomic Comparison of strains in the 'Actinomyces naeslundii' Group.</title>
        <authorList>
            <person name="Mughal S.R."/>
            <person name="Do T."/>
            <person name="Gilbert S.C."/>
            <person name="Witherden E.A."/>
            <person name="Didelot X."/>
            <person name="Beighton D."/>
        </authorList>
    </citation>
    <scope>NUCLEOTIDE SEQUENCE [LARGE SCALE GENOMIC DNA]</scope>
    <source>
        <strain evidence="6 7">CCUG 33920</strain>
    </source>
</reference>
<evidence type="ECO:0000256" key="3">
    <source>
        <dbReference type="ARBA" id="ARBA00023012"/>
    </source>
</evidence>
<dbReference type="Proteomes" id="UP000186857">
    <property type="component" value="Unassembled WGS sequence"/>
</dbReference>
<evidence type="ECO:0000313" key="6">
    <source>
        <dbReference type="EMBL" id="OLO46272.1"/>
    </source>
</evidence>
<feature type="transmembrane region" description="Helical" evidence="4">
    <location>
        <begin position="137"/>
        <end position="158"/>
    </location>
</feature>
<dbReference type="OrthoDB" id="3253720at2"/>
<dbReference type="InterPro" id="IPR036890">
    <property type="entry name" value="HATPase_C_sf"/>
</dbReference>
<dbReference type="SUPFAM" id="SSF55874">
    <property type="entry name" value="ATPase domain of HSP90 chaperone/DNA topoisomerase II/histidine kinase"/>
    <property type="match status" value="1"/>
</dbReference>
<keyword evidence="4" id="KW-1133">Transmembrane helix</keyword>
<dbReference type="EMBL" id="MSKJ01000001">
    <property type="protein sequence ID" value="OLO46272.1"/>
    <property type="molecule type" value="Genomic_DNA"/>
</dbReference>
<proteinExistence type="predicted"/>
<dbReference type="GO" id="GO:0000160">
    <property type="term" value="P:phosphorelay signal transduction system"/>
    <property type="evidence" value="ECO:0007669"/>
    <property type="project" value="UniProtKB-KW"/>
</dbReference>
<feature type="transmembrane region" description="Helical" evidence="4">
    <location>
        <begin position="88"/>
        <end position="105"/>
    </location>
</feature>
<name>A0A1Q8VDV3_9ACTO</name>
<dbReference type="RefSeq" id="WP_075375743.1">
    <property type="nucleotide sequence ID" value="NZ_MSKJ01000001.1"/>
</dbReference>
<dbReference type="PANTHER" id="PTHR24421">
    <property type="entry name" value="NITRATE/NITRITE SENSOR PROTEIN NARX-RELATED"/>
    <property type="match status" value="1"/>
</dbReference>
<accession>A0A1Q8VDV3</accession>
<protein>
    <submittedName>
        <fullName evidence="6">Sensor histidine kinase</fullName>
    </submittedName>
</protein>
<keyword evidence="1" id="KW-0808">Transferase</keyword>
<comment type="caution">
    <text evidence="6">The sequence shown here is derived from an EMBL/GenBank/DDBJ whole genome shotgun (WGS) entry which is preliminary data.</text>
</comment>
<keyword evidence="4" id="KW-0472">Membrane</keyword>
<keyword evidence="2 6" id="KW-0418">Kinase</keyword>
<evidence type="ECO:0000259" key="5">
    <source>
        <dbReference type="Pfam" id="PF02518"/>
    </source>
</evidence>
<dbReference type="Pfam" id="PF02518">
    <property type="entry name" value="HATPase_c"/>
    <property type="match status" value="1"/>
</dbReference>
<keyword evidence="3" id="KW-0902">Two-component regulatory system</keyword>
<evidence type="ECO:0000256" key="2">
    <source>
        <dbReference type="ARBA" id="ARBA00022777"/>
    </source>
</evidence>
<keyword evidence="4" id="KW-0812">Transmembrane</keyword>
<dbReference type="GO" id="GO:0016301">
    <property type="term" value="F:kinase activity"/>
    <property type="evidence" value="ECO:0007669"/>
    <property type="project" value="UniProtKB-KW"/>
</dbReference>